<comment type="caution">
    <text evidence="1">The sequence shown here is derived from an EMBL/GenBank/DDBJ whole genome shotgun (WGS) entry which is preliminary data.</text>
</comment>
<evidence type="ECO:0000313" key="1">
    <source>
        <dbReference type="EMBL" id="KAF9059268.1"/>
    </source>
</evidence>
<sequence length="151" mass="16922">MTVYGSPVSRTTPISSWCYLDPYGSGTPTYPLTGTTQDCVLIILLLKRTRQRCQSRNHFQRFQVVRSKGISGDVPKTWISSFLMPSRKHFTRQTLSIHHTSPGFVPVSSLARLLFAHTRQLNCLFLSSKLSNTVSTDLWGSHEVFQSSSGA</sequence>
<dbReference type="AlphaFoldDB" id="A0A9P5TZA7"/>
<reference evidence="1" key="1">
    <citation type="submission" date="2020-11" db="EMBL/GenBank/DDBJ databases">
        <authorList>
            <consortium name="DOE Joint Genome Institute"/>
            <person name="Ahrendt S."/>
            <person name="Riley R."/>
            <person name="Andreopoulos W."/>
            <person name="Labutti K."/>
            <person name="Pangilinan J."/>
            <person name="Ruiz-Duenas F.J."/>
            <person name="Barrasa J.M."/>
            <person name="Sanchez-Garcia M."/>
            <person name="Camarero S."/>
            <person name="Miyauchi S."/>
            <person name="Serrano A."/>
            <person name="Linde D."/>
            <person name="Babiker R."/>
            <person name="Drula E."/>
            <person name="Ayuso-Fernandez I."/>
            <person name="Pacheco R."/>
            <person name="Padilla G."/>
            <person name="Ferreira P."/>
            <person name="Barriuso J."/>
            <person name="Kellner H."/>
            <person name="Castanera R."/>
            <person name="Alfaro M."/>
            <person name="Ramirez L."/>
            <person name="Pisabarro A.G."/>
            <person name="Kuo A."/>
            <person name="Tritt A."/>
            <person name="Lipzen A."/>
            <person name="He G."/>
            <person name="Yan M."/>
            <person name="Ng V."/>
            <person name="Cullen D."/>
            <person name="Martin F."/>
            <person name="Rosso M.-N."/>
            <person name="Henrissat B."/>
            <person name="Hibbett D."/>
            <person name="Martinez A.T."/>
            <person name="Grigoriev I.V."/>
        </authorList>
    </citation>
    <scope>NUCLEOTIDE SEQUENCE</scope>
    <source>
        <strain evidence="1">AH 40177</strain>
    </source>
</reference>
<organism evidence="1 2">
    <name type="scientific">Rhodocollybia butyracea</name>
    <dbReference type="NCBI Taxonomy" id="206335"/>
    <lineage>
        <taxon>Eukaryota</taxon>
        <taxon>Fungi</taxon>
        <taxon>Dikarya</taxon>
        <taxon>Basidiomycota</taxon>
        <taxon>Agaricomycotina</taxon>
        <taxon>Agaricomycetes</taxon>
        <taxon>Agaricomycetidae</taxon>
        <taxon>Agaricales</taxon>
        <taxon>Marasmiineae</taxon>
        <taxon>Omphalotaceae</taxon>
        <taxon>Rhodocollybia</taxon>
    </lineage>
</organism>
<proteinExistence type="predicted"/>
<gene>
    <name evidence="1" type="ORF">BDP27DRAFT_1371661</name>
</gene>
<protein>
    <submittedName>
        <fullName evidence="1">Uncharacterized protein</fullName>
    </submittedName>
</protein>
<dbReference type="EMBL" id="JADNRY010000313">
    <property type="protein sequence ID" value="KAF9059268.1"/>
    <property type="molecule type" value="Genomic_DNA"/>
</dbReference>
<evidence type="ECO:0000313" key="2">
    <source>
        <dbReference type="Proteomes" id="UP000772434"/>
    </source>
</evidence>
<dbReference type="Proteomes" id="UP000772434">
    <property type="component" value="Unassembled WGS sequence"/>
</dbReference>
<name>A0A9P5TZA7_9AGAR</name>
<keyword evidence="2" id="KW-1185">Reference proteome</keyword>
<accession>A0A9P5TZA7</accession>